<evidence type="ECO:0000256" key="10">
    <source>
        <dbReference type="ARBA" id="ARBA00023242"/>
    </source>
</evidence>
<feature type="domain" description="C2H2-type" evidence="13">
    <location>
        <begin position="310"/>
        <end position="337"/>
    </location>
</feature>
<dbReference type="FunFam" id="3.30.160.60:FF:000100">
    <property type="entry name" value="Zinc finger 45-like"/>
    <property type="match status" value="1"/>
</dbReference>
<evidence type="ECO:0000313" key="15">
    <source>
        <dbReference type="Proteomes" id="UP001162480"/>
    </source>
</evidence>
<dbReference type="FunFam" id="3.30.160.60:FF:000839">
    <property type="entry name" value="Zinc finger protein 691"/>
    <property type="match status" value="1"/>
</dbReference>
<dbReference type="GO" id="GO:0043565">
    <property type="term" value="F:sequence-specific DNA binding"/>
    <property type="evidence" value="ECO:0007669"/>
    <property type="project" value="UniProtKB-ARBA"/>
</dbReference>
<feature type="domain" description="C2H2-type" evidence="13">
    <location>
        <begin position="254"/>
        <end position="281"/>
    </location>
</feature>
<dbReference type="FunFam" id="3.30.160.60:FF:000045">
    <property type="entry name" value="ZFP69 zinc finger protein B"/>
    <property type="match status" value="1"/>
</dbReference>
<keyword evidence="8" id="KW-0238">DNA-binding</keyword>
<protein>
    <submittedName>
        <fullName evidence="14">Finger 665-like</fullName>
    </submittedName>
</protein>
<sequence length="687" mass="77289">MPCKKRINSYNDSNPYKCQMCNISNKGGCCGDDNEEQGECINPSSCGSVSSYGGDCSMSCAEKNCNFQLPPLPMPPPISGISPMQGSPLPPKLFDCKICWKAFSQRSHVSVHKQIHSAVLPYKCDLCEKSFPRLQNLERHKKTHEDGKLFNCEVCSKSFRQRSHLKAHTRVHSGERPFKCEVCGYAFSRNGNLARHNKMHRSKKKHLFENSSSENALVLPPKNASKKNGKLHKNGFLNKNTNKDCLIYKKGNLLDCAICWRVFSQRSHISVHRRIHKAVQPYQCSLCGKSFTQYGNMLRHKRLHMGERRFVCNVCPKAFTQRTHLKVHQRLHTGEMPFKCGICGFSFTRNGNLMRHMRLHSKLGQFGPPATNIPETGQAVFPQNLHLDEDDKDGSNCNMGLVTNQGEECDHADDTDNMQLDCGACWRNFTRSQQVSSSNKWMQTQLQTFACNICGKGFTNMNDLERHQRVHMPGAKRFPCEVCNKTFSQKSHMKAHMRIHTGERPYKCEDCGYSFSRVGNLIRHRRGNKKKGKRWSCVNRRNLESTPVSIPNTTISITSTTTTSTTNNNNNSSSNNSNNNSNNSDSSNNIQSSADTKELPRETSQQNLATQMVTSGVEEGSITPVTSGVASSSNSSSSENQSGTSPLTHQELTDITGQEYHQHQTAQWLESYDEGYKVFTDIIGDIS</sequence>
<feature type="domain" description="C2H2-type" evidence="13">
    <location>
        <begin position="478"/>
        <end position="505"/>
    </location>
</feature>
<keyword evidence="4" id="KW-0677">Repeat</keyword>
<dbReference type="FunFam" id="3.30.160.60:FF:000161">
    <property type="entry name" value="Zinc finger protein 366"/>
    <property type="match status" value="1"/>
</dbReference>
<evidence type="ECO:0000256" key="2">
    <source>
        <dbReference type="ARBA" id="ARBA00006991"/>
    </source>
</evidence>
<keyword evidence="5 11" id="KW-0863">Zinc-finger</keyword>
<evidence type="ECO:0000256" key="5">
    <source>
        <dbReference type="ARBA" id="ARBA00022771"/>
    </source>
</evidence>
<dbReference type="GO" id="GO:0008270">
    <property type="term" value="F:zinc ion binding"/>
    <property type="evidence" value="ECO:0007669"/>
    <property type="project" value="UniProtKB-KW"/>
</dbReference>
<comment type="subcellular location">
    <subcellularLocation>
        <location evidence="1">Nucleus</location>
    </subcellularLocation>
</comment>
<dbReference type="SMART" id="SM00355">
    <property type="entry name" value="ZnF_C2H2"/>
    <property type="match status" value="11"/>
</dbReference>
<keyword evidence="15" id="KW-1185">Reference proteome</keyword>
<dbReference type="GO" id="GO:0005634">
    <property type="term" value="C:nucleus"/>
    <property type="evidence" value="ECO:0007669"/>
    <property type="project" value="UniProtKB-SubCell"/>
</dbReference>
<feature type="domain" description="C2H2-type" evidence="13">
    <location>
        <begin position="94"/>
        <end position="121"/>
    </location>
</feature>
<feature type="domain" description="C2H2-type" evidence="13">
    <location>
        <begin position="338"/>
        <end position="361"/>
    </location>
</feature>
<evidence type="ECO:0000313" key="14">
    <source>
        <dbReference type="EMBL" id="CAI9732359.1"/>
    </source>
</evidence>
<dbReference type="InterPro" id="IPR050826">
    <property type="entry name" value="Krueppel_C2H2_ZnFinger"/>
</dbReference>
<dbReference type="GO" id="GO:0005694">
    <property type="term" value="C:chromosome"/>
    <property type="evidence" value="ECO:0007669"/>
    <property type="project" value="UniProtKB-ARBA"/>
</dbReference>
<feature type="domain" description="C2H2-type" evidence="13">
    <location>
        <begin position="506"/>
        <end position="535"/>
    </location>
</feature>
<keyword evidence="6" id="KW-0862">Zinc</keyword>
<feature type="region of interest" description="Disordered" evidence="12">
    <location>
        <begin position="546"/>
        <end position="604"/>
    </location>
</feature>
<dbReference type="EMBL" id="OX597827">
    <property type="protein sequence ID" value="CAI9732359.1"/>
    <property type="molecule type" value="Genomic_DNA"/>
</dbReference>
<accession>A0AA36BE38</accession>
<feature type="domain" description="C2H2-type" evidence="13">
    <location>
        <begin position="178"/>
        <end position="205"/>
    </location>
</feature>
<dbReference type="GO" id="GO:0032502">
    <property type="term" value="P:developmental process"/>
    <property type="evidence" value="ECO:0007669"/>
    <property type="project" value="UniProtKB-ARBA"/>
</dbReference>
<evidence type="ECO:0000256" key="9">
    <source>
        <dbReference type="ARBA" id="ARBA00023163"/>
    </source>
</evidence>
<dbReference type="InterPro" id="IPR036236">
    <property type="entry name" value="Znf_C2H2_sf"/>
</dbReference>
<dbReference type="FunFam" id="3.30.160.60:FF:000630">
    <property type="entry name" value="Zinc finger protein 180"/>
    <property type="match status" value="1"/>
</dbReference>
<dbReference type="Proteomes" id="UP001162480">
    <property type="component" value="Chromosome 14"/>
</dbReference>
<dbReference type="FunFam" id="3.30.160.60:FF:002343">
    <property type="entry name" value="Zinc finger protein 33A"/>
    <property type="match status" value="1"/>
</dbReference>
<keyword evidence="9" id="KW-0804">Transcription</keyword>
<feature type="domain" description="C2H2-type" evidence="13">
    <location>
        <begin position="449"/>
        <end position="471"/>
    </location>
</feature>
<dbReference type="FunFam" id="3.30.160.60:FF:000736">
    <property type="entry name" value="Zinc finger protein 423"/>
    <property type="match status" value="1"/>
</dbReference>
<evidence type="ECO:0000256" key="11">
    <source>
        <dbReference type="PROSITE-ProRule" id="PRU00042"/>
    </source>
</evidence>
<dbReference type="GO" id="GO:0045893">
    <property type="term" value="P:positive regulation of DNA-templated transcription"/>
    <property type="evidence" value="ECO:0007669"/>
    <property type="project" value="UniProtKB-ARBA"/>
</dbReference>
<feature type="domain" description="C2H2-type" evidence="13">
    <location>
        <begin position="282"/>
        <end position="309"/>
    </location>
</feature>
<dbReference type="SUPFAM" id="SSF57667">
    <property type="entry name" value="beta-beta-alpha zinc fingers"/>
    <property type="match status" value="6"/>
</dbReference>
<dbReference type="GO" id="GO:0042802">
    <property type="term" value="F:identical protein binding"/>
    <property type="evidence" value="ECO:0007669"/>
    <property type="project" value="UniProtKB-ARBA"/>
</dbReference>
<proteinExistence type="inferred from homology"/>
<evidence type="ECO:0000256" key="3">
    <source>
        <dbReference type="ARBA" id="ARBA00022723"/>
    </source>
</evidence>
<dbReference type="FunFam" id="3.30.160.60:FF:001732">
    <property type="entry name" value="Zgc:162936"/>
    <property type="match status" value="1"/>
</dbReference>
<dbReference type="FunFam" id="3.30.160.60:FF:000202">
    <property type="entry name" value="Zinc finger protein 574"/>
    <property type="match status" value="1"/>
</dbReference>
<comment type="similarity">
    <text evidence="2">Belongs to the krueppel C2H2-type zinc-finger protein family.</text>
</comment>
<dbReference type="FunFam" id="3.30.160.60:FF:000508">
    <property type="entry name" value="Myeloid zinc finger 1"/>
    <property type="match status" value="1"/>
</dbReference>
<keyword evidence="3" id="KW-0479">Metal-binding</keyword>
<keyword evidence="7" id="KW-0805">Transcription regulation</keyword>
<dbReference type="InterPro" id="IPR013087">
    <property type="entry name" value="Znf_C2H2_type"/>
</dbReference>
<feature type="domain" description="C2H2-type" evidence="13">
    <location>
        <begin position="122"/>
        <end position="149"/>
    </location>
</feature>
<evidence type="ECO:0000256" key="12">
    <source>
        <dbReference type="SAM" id="MobiDB-lite"/>
    </source>
</evidence>
<feature type="region of interest" description="Disordered" evidence="12">
    <location>
        <begin position="622"/>
        <end position="648"/>
    </location>
</feature>
<evidence type="ECO:0000256" key="1">
    <source>
        <dbReference type="ARBA" id="ARBA00004123"/>
    </source>
</evidence>
<dbReference type="PROSITE" id="PS00028">
    <property type="entry name" value="ZINC_FINGER_C2H2_1"/>
    <property type="match status" value="9"/>
</dbReference>
<evidence type="ECO:0000256" key="6">
    <source>
        <dbReference type="ARBA" id="ARBA00022833"/>
    </source>
</evidence>
<feature type="compositionally biased region" description="Low complexity" evidence="12">
    <location>
        <begin position="625"/>
        <end position="645"/>
    </location>
</feature>
<reference evidence="14" key="1">
    <citation type="submission" date="2023-08" db="EMBL/GenBank/DDBJ databases">
        <authorList>
            <person name="Alioto T."/>
            <person name="Alioto T."/>
            <person name="Gomez Garrido J."/>
        </authorList>
    </citation>
    <scope>NUCLEOTIDE SEQUENCE</scope>
</reference>
<name>A0AA36BE38_OCTVU</name>
<dbReference type="Gene3D" id="3.30.160.60">
    <property type="entry name" value="Classic Zinc Finger"/>
    <property type="match status" value="11"/>
</dbReference>
<evidence type="ECO:0000259" key="13">
    <source>
        <dbReference type="PROSITE" id="PS50157"/>
    </source>
</evidence>
<dbReference type="PANTHER" id="PTHR24377">
    <property type="entry name" value="IP01015P-RELATED"/>
    <property type="match status" value="1"/>
</dbReference>
<dbReference type="Pfam" id="PF00096">
    <property type="entry name" value="zf-C2H2"/>
    <property type="match status" value="10"/>
</dbReference>
<gene>
    <name evidence="14" type="ORF">OCTVUL_1B026188</name>
</gene>
<keyword evidence="10" id="KW-0539">Nucleus</keyword>
<feature type="compositionally biased region" description="Low complexity" evidence="12">
    <location>
        <begin position="546"/>
        <end position="593"/>
    </location>
</feature>
<feature type="domain" description="C2H2-type" evidence="13">
    <location>
        <begin position="150"/>
        <end position="177"/>
    </location>
</feature>
<evidence type="ECO:0000256" key="4">
    <source>
        <dbReference type="ARBA" id="ARBA00022737"/>
    </source>
</evidence>
<dbReference type="AlphaFoldDB" id="A0AA36BE38"/>
<dbReference type="PROSITE" id="PS50157">
    <property type="entry name" value="ZINC_FINGER_C2H2_2"/>
    <property type="match status" value="11"/>
</dbReference>
<organism evidence="14 15">
    <name type="scientific">Octopus vulgaris</name>
    <name type="common">Common octopus</name>
    <dbReference type="NCBI Taxonomy" id="6645"/>
    <lineage>
        <taxon>Eukaryota</taxon>
        <taxon>Metazoa</taxon>
        <taxon>Spiralia</taxon>
        <taxon>Lophotrochozoa</taxon>
        <taxon>Mollusca</taxon>
        <taxon>Cephalopoda</taxon>
        <taxon>Coleoidea</taxon>
        <taxon>Octopodiformes</taxon>
        <taxon>Octopoda</taxon>
        <taxon>Incirrata</taxon>
        <taxon>Octopodidae</taxon>
        <taxon>Octopus</taxon>
    </lineage>
</organism>
<evidence type="ECO:0000256" key="7">
    <source>
        <dbReference type="ARBA" id="ARBA00023015"/>
    </source>
</evidence>
<evidence type="ECO:0000256" key="8">
    <source>
        <dbReference type="ARBA" id="ARBA00023125"/>
    </source>
</evidence>
<dbReference type="Pfam" id="PF13912">
    <property type="entry name" value="zf-C2H2_6"/>
    <property type="match status" value="1"/>
</dbReference>